<feature type="binding site" evidence="6">
    <location>
        <position position="126"/>
    </location>
    <ligand>
        <name>Mg(2+)</name>
        <dbReference type="ChEBI" id="CHEBI:18420"/>
    </ligand>
</feature>
<accession>A0A2S6IKJ7</accession>
<dbReference type="InterPro" id="IPR015797">
    <property type="entry name" value="NUDIX_hydrolase-like_dom_sf"/>
</dbReference>
<dbReference type="PANTHER" id="PTHR10885">
    <property type="entry name" value="ISOPENTENYL-DIPHOSPHATE DELTA-ISOMERASE"/>
    <property type="match status" value="1"/>
</dbReference>
<dbReference type="Pfam" id="PF00293">
    <property type="entry name" value="NUDIX"/>
    <property type="match status" value="1"/>
</dbReference>
<evidence type="ECO:0000256" key="1">
    <source>
        <dbReference type="ARBA" id="ARBA00001946"/>
    </source>
</evidence>
<keyword evidence="8" id="KW-0413">Isomerase</keyword>
<dbReference type="AlphaFoldDB" id="A0A2S6IKJ7"/>
<dbReference type="Gene3D" id="3.90.79.10">
    <property type="entry name" value="Nucleoside Triphosphate Pyrophosphohydrolase"/>
    <property type="match status" value="1"/>
</dbReference>
<dbReference type="EMBL" id="PTJD01000007">
    <property type="protein sequence ID" value="PPK94680.1"/>
    <property type="molecule type" value="Genomic_DNA"/>
</dbReference>
<comment type="similarity">
    <text evidence="2">Belongs to the Nudix hydrolase family.</text>
</comment>
<organism evidence="8 9">
    <name type="scientific">Kineococcus xinjiangensis</name>
    <dbReference type="NCBI Taxonomy" id="512762"/>
    <lineage>
        <taxon>Bacteria</taxon>
        <taxon>Bacillati</taxon>
        <taxon>Actinomycetota</taxon>
        <taxon>Actinomycetes</taxon>
        <taxon>Kineosporiales</taxon>
        <taxon>Kineosporiaceae</taxon>
        <taxon>Kineococcus</taxon>
    </lineage>
</organism>
<evidence type="ECO:0000313" key="8">
    <source>
        <dbReference type="EMBL" id="PPK94680.1"/>
    </source>
</evidence>
<dbReference type="SUPFAM" id="SSF55811">
    <property type="entry name" value="Nudix"/>
    <property type="match status" value="1"/>
</dbReference>
<evidence type="ECO:0000256" key="5">
    <source>
        <dbReference type="ARBA" id="ARBA00022842"/>
    </source>
</evidence>
<feature type="domain" description="Nudix hydrolase" evidence="7">
    <location>
        <begin position="69"/>
        <end position="201"/>
    </location>
</feature>
<comment type="cofactor">
    <cofactor evidence="1">
        <name>Mg(2+)</name>
        <dbReference type="ChEBI" id="CHEBI:18420"/>
    </cofactor>
</comment>
<keyword evidence="4" id="KW-0378">Hydrolase</keyword>
<evidence type="ECO:0000259" key="7">
    <source>
        <dbReference type="PROSITE" id="PS51462"/>
    </source>
</evidence>
<keyword evidence="9" id="KW-1185">Reference proteome</keyword>
<dbReference type="Proteomes" id="UP000239485">
    <property type="component" value="Unassembled WGS sequence"/>
</dbReference>
<reference evidence="8 9" key="1">
    <citation type="submission" date="2018-02" db="EMBL/GenBank/DDBJ databases">
        <title>Genomic Encyclopedia of Archaeal and Bacterial Type Strains, Phase II (KMG-II): from individual species to whole genera.</title>
        <authorList>
            <person name="Goeker M."/>
        </authorList>
    </citation>
    <scope>NUCLEOTIDE SEQUENCE [LARGE SCALE GENOMIC DNA]</scope>
    <source>
        <strain evidence="8 9">DSM 22857</strain>
    </source>
</reference>
<evidence type="ECO:0000256" key="6">
    <source>
        <dbReference type="PIRSR" id="PIRSR017340-1"/>
    </source>
</evidence>
<dbReference type="PROSITE" id="PS00893">
    <property type="entry name" value="NUDIX_BOX"/>
    <property type="match status" value="1"/>
</dbReference>
<keyword evidence="5 6" id="KW-0460">Magnesium</keyword>
<dbReference type="PIRSF" id="PIRSF017340">
    <property type="entry name" value="Nudix_hydro"/>
    <property type="match status" value="1"/>
</dbReference>
<dbReference type="GO" id="GO:0016817">
    <property type="term" value="F:hydrolase activity, acting on acid anhydrides"/>
    <property type="evidence" value="ECO:0007669"/>
    <property type="project" value="InterPro"/>
</dbReference>
<dbReference type="PANTHER" id="PTHR10885:SF0">
    <property type="entry name" value="ISOPENTENYL-DIPHOSPHATE DELTA-ISOMERASE"/>
    <property type="match status" value="1"/>
</dbReference>
<dbReference type="GO" id="GO:0046872">
    <property type="term" value="F:metal ion binding"/>
    <property type="evidence" value="ECO:0007669"/>
    <property type="project" value="UniProtKB-KW"/>
</dbReference>
<dbReference type="InterPro" id="IPR024195">
    <property type="entry name" value="NUDIX_hydrolase_YfcD_pred"/>
</dbReference>
<gene>
    <name evidence="8" type="ORF">CLV92_107183</name>
</gene>
<proteinExistence type="inferred from homology"/>
<dbReference type="GO" id="GO:0016853">
    <property type="term" value="F:isomerase activity"/>
    <property type="evidence" value="ECO:0007669"/>
    <property type="project" value="UniProtKB-KW"/>
</dbReference>
<evidence type="ECO:0000256" key="4">
    <source>
        <dbReference type="ARBA" id="ARBA00022801"/>
    </source>
</evidence>
<evidence type="ECO:0000256" key="2">
    <source>
        <dbReference type="ARBA" id="ARBA00005582"/>
    </source>
</evidence>
<dbReference type="InterPro" id="IPR000086">
    <property type="entry name" value="NUDIX_hydrolase_dom"/>
</dbReference>
<dbReference type="PROSITE" id="PS51462">
    <property type="entry name" value="NUDIX"/>
    <property type="match status" value="1"/>
</dbReference>
<feature type="binding site" evidence="6">
    <location>
        <position position="122"/>
    </location>
    <ligand>
        <name>Mg(2+)</name>
        <dbReference type="ChEBI" id="CHEBI:18420"/>
    </ligand>
</feature>
<protein>
    <submittedName>
        <fullName evidence="8">Isopentenyldiphosphate isomerase</fullName>
    </submittedName>
</protein>
<evidence type="ECO:0000256" key="3">
    <source>
        <dbReference type="ARBA" id="ARBA00022723"/>
    </source>
</evidence>
<name>A0A2S6IKJ7_9ACTN</name>
<evidence type="ECO:0000313" key="9">
    <source>
        <dbReference type="Proteomes" id="UP000239485"/>
    </source>
</evidence>
<comment type="caution">
    <text evidence="8">The sequence shown here is derived from an EMBL/GenBank/DDBJ whole genome shotgun (WGS) entry which is preliminary data.</text>
</comment>
<keyword evidence="3 6" id="KW-0479">Metal-binding</keyword>
<sequence>MTHCFTLSRARRAEDAHSVVRVSAAERTGAAAAAAAAAARELVALLDPTDPDGVVVGAAPRAEVRRHNLPHAATGVLLRNGAGEVFVHRRTATKDVFPGCYDCLAGGVVAAGEDPAAAARRELAEELGVRGADLRPVLRAWYRDERTHYLAHVYEARYDPERHGPLRLQPEEVAGGEWMPPARLDRLLCDPAWPFVPDSRRLLELWPGGWQG</sequence>
<dbReference type="InterPro" id="IPR020084">
    <property type="entry name" value="NUDIX_hydrolase_CS"/>
</dbReference>